<dbReference type="InterPro" id="IPR000659">
    <property type="entry name" value="Pyridox_Oxase"/>
</dbReference>
<dbReference type="GO" id="GO:0008615">
    <property type="term" value="P:pyridoxine biosynthetic process"/>
    <property type="evidence" value="ECO:0007669"/>
    <property type="project" value="InterPro"/>
</dbReference>
<keyword evidence="3" id="KW-0288">FMN</keyword>
<dbReference type="GO" id="GO:0010181">
    <property type="term" value="F:FMN binding"/>
    <property type="evidence" value="ECO:0007669"/>
    <property type="project" value="InterPro"/>
</dbReference>
<protein>
    <submittedName>
        <fullName evidence="6">Pyridoxamine 5'-phosphate oxidase-related FMN-binding protein</fullName>
    </submittedName>
</protein>
<reference evidence="7" key="1">
    <citation type="journal article" date="2012" name="Stand. Genomic Sci.">
        <title>Genome sequence of the Antarctic rhodopsins-containing flavobacterium Gillisia limnaea type strain (R-8282(T)).</title>
        <authorList>
            <person name="Riedel T."/>
            <person name="Held B."/>
            <person name="Nolan M."/>
            <person name="Lucas S."/>
            <person name="Lapidus A."/>
            <person name="Tice H."/>
            <person name="Del Rio T.G."/>
            <person name="Cheng J.F."/>
            <person name="Han C."/>
            <person name="Tapia R."/>
            <person name="Goodwin L.A."/>
            <person name="Pitluck S."/>
            <person name="Liolios K."/>
            <person name="Mavromatis K."/>
            <person name="Pagani I."/>
            <person name="Ivanova N."/>
            <person name="Mikhailova N."/>
            <person name="Pati A."/>
            <person name="Chen A."/>
            <person name="Palaniappan K."/>
            <person name="Land M."/>
            <person name="Rohde M."/>
            <person name="Tindall B.J."/>
            <person name="Detter J.C."/>
            <person name="Goker M."/>
            <person name="Bristow J."/>
            <person name="Eisen J.A."/>
            <person name="Markowitz V."/>
            <person name="Hugenholtz P."/>
            <person name="Kyrpides N.C."/>
            <person name="Klenk H.P."/>
            <person name="Woyke T."/>
        </authorList>
    </citation>
    <scope>NUCLEOTIDE SEQUENCE [LARGE SCALE GENOMIC DNA]</scope>
    <source>
        <strain evidence="7">DSM 15749 / LMG 21470 / R-8282</strain>
    </source>
</reference>
<dbReference type="InterPro" id="IPR012349">
    <property type="entry name" value="Split_barrel_FMN-bd"/>
</dbReference>
<evidence type="ECO:0000256" key="1">
    <source>
        <dbReference type="ARBA" id="ARBA00001917"/>
    </source>
</evidence>
<dbReference type="SUPFAM" id="SSF50475">
    <property type="entry name" value="FMN-binding split barrel"/>
    <property type="match status" value="1"/>
</dbReference>
<dbReference type="OrthoDB" id="1493996at2"/>
<dbReference type="InterPro" id="IPR024624">
    <property type="entry name" value="Pyridox_Oxase_Alr4036_FMN-bd"/>
</dbReference>
<evidence type="ECO:0000256" key="2">
    <source>
        <dbReference type="ARBA" id="ARBA00022630"/>
    </source>
</evidence>
<dbReference type="AlphaFoldDB" id="H2BU03"/>
<proteinExistence type="predicted"/>
<dbReference type="PANTHER" id="PTHR10851:SF0">
    <property type="entry name" value="PYRIDOXINE-5'-PHOSPHATE OXIDASE"/>
    <property type="match status" value="1"/>
</dbReference>
<dbReference type="Proteomes" id="UP000003844">
    <property type="component" value="Unassembled WGS sequence"/>
</dbReference>
<dbReference type="EMBL" id="JH594606">
    <property type="protein sequence ID" value="EHQ03817.1"/>
    <property type="molecule type" value="Genomic_DNA"/>
</dbReference>
<gene>
    <name evidence="6" type="ORF">Gilli_3210</name>
</gene>
<evidence type="ECO:0000313" key="6">
    <source>
        <dbReference type="EMBL" id="EHQ03817.1"/>
    </source>
</evidence>
<accession>H2BU03</accession>
<dbReference type="RefSeq" id="WP_006990123.1">
    <property type="nucleotide sequence ID" value="NZ_JH594606.1"/>
</dbReference>
<name>H2BU03_GILLR</name>
<sequence length="181" mass="21166">MLIDLFNETWRELEDGTKKYGHPFRTCSLATAEISRGIRQRTIIFRELTKKKTLLFYTDLRSTKIEQINKNPDGSVLFYNPSIQLQIFISGKIKIHSEDSLWNDHFMNIEGRSINDYNTQYAPGKPIKNPIAVTRTKDLNFAVLELIPDTIEYLKLREEPSGIRAIFKLQDQEWNKTFLVP</sequence>
<dbReference type="Gene3D" id="2.30.110.10">
    <property type="entry name" value="Electron Transport, Fmn-binding Protein, Chain A"/>
    <property type="match status" value="1"/>
</dbReference>
<evidence type="ECO:0000259" key="5">
    <source>
        <dbReference type="Pfam" id="PF12766"/>
    </source>
</evidence>
<dbReference type="HOGENOM" id="CLU_058669_0_1_10"/>
<dbReference type="STRING" id="865937.Gilli_3210"/>
<keyword evidence="7" id="KW-1185">Reference proteome</keyword>
<dbReference type="PANTHER" id="PTHR10851">
    <property type="entry name" value="PYRIDOXINE-5-PHOSPHATE OXIDASE"/>
    <property type="match status" value="1"/>
</dbReference>
<organism evidence="6 7">
    <name type="scientific">Gillisia limnaea (strain DSM 15749 / LMG 21470 / R-8282)</name>
    <dbReference type="NCBI Taxonomy" id="865937"/>
    <lineage>
        <taxon>Bacteria</taxon>
        <taxon>Pseudomonadati</taxon>
        <taxon>Bacteroidota</taxon>
        <taxon>Flavobacteriia</taxon>
        <taxon>Flavobacteriales</taxon>
        <taxon>Flavobacteriaceae</taxon>
        <taxon>Gillisia</taxon>
    </lineage>
</organism>
<keyword evidence="4" id="KW-0560">Oxidoreductase</keyword>
<dbReference type="GO" id="GO:0004733">
    <property type="term" value="F:pyridoxamine phosphate oxidase activity"/>
    <property type="evidence" value="ECO:0007669"/>
    <property type="project" value="InterPro"/>
</dbReference>
<evidence type="ECO:0000256" key="4">
    <source>
        <dbReference type="ARBA" id="ARBA00023002"/>
    </source>
</evidence>
<dbReference type="eggNOG" id="COG0259">
    <property type="taxonomic scope" value="Bacteria"/>
</dbReference>
<keyword evidence="2" id="KW-0285">Flavoprotein</keyword>
<comment type="cofactor">
    <cofactor evidence="1">
        <name>FMN</name>
        <dbReference type="ChEBI" id="CHEBI:58210"/>
    </cofactor>
</comment>
<evidence type="ECO:0000256" key="3">
    <source>
        <dbReference type="ARBA" id="ARBA00022643"/>
    </source>
</evidence>
<feature type="domain" description="Pyridoxamine 5'-phosphate oxidase Alr4036 family FMN-binding" evidence="5">
    <location>
        <begin position="9"/>
        <end position="96"/>
    </location>
</feature>
<dbReference type="Pfam" id="PF12766">
    <property type="entry name" value="Pyridox_oxase_2"/>
    <property type="match status" value="1"/>
</dbReference>
<evidence type="ECO:0000313" key="7">
    <source>
        <dbReference type="Proteomes" id="UP000003844"/>
    </source>
</evidence>